<feature type="compositionally biased region" description="Low complexity" evidence="1">
    <location>
        <begin position="207"/>
        <end position="220"/>
    </location>
</feature>
<feature type="compositionally biased region" description="Acidic residues" evidence="1">
    <location>
        <begin position="106"/>
        <end position="121"/>
    </location>
</feature>
<feature type="compositionally biased region" description="Polar residues" evidence="1">
    <location>
        <begin position="81"/>
        <end position="91"/>
    </location>
</feature>
<evidence type="ECO:0000313" key="2">
    <source>
        <dbReference type="Proteomes" id="UP000515135"/>
    </source>
</evidence>
<feature type="region of interest" description="Disordered" evidence="1">
    <location>
        <begin position="269"/>
        <end position="305"/>
    </location>
</feature>
<reference evidence="3" key="1">
    <citation type="submission" date="2025-08" db="UniProtKB">
        <authorList>
            <consortium name="RefSeq"/>
        </authorList>
    </citation>
    <scope>IDENTIFICATION</scope>
    <source>
        <tissue evidence="3">Gonad</tissue>
    </source>
</reference>
<keyword evidence="2" id="KW-1185">Reference proteome</keyword>
<protein>
    <submittedName>
        <fullName evidence="3">Uncharacterized protein LOC109468564</fullName>
    </submittedName>
</protein>
<gene>
    <name evidence="3" type="primary">LOC109468564</name>
</gene>
<dbReference type="InterPro" id="IPR027038">
    <property type="entry name" value="RanGap"/>
</dbReference>
<sequence length="1253" mass="137012">MFTECLSSCFTDCRGRNVCRVNMEGSVAGTVRGLFHQLSLEGSPFVIPIPFLKKSEKDASEASMDTDVPSDDVFKKENTRRLSTGSVDSVKSGTSLASSQTSSECSVDENSDLDSDTETEETPSGCSAVMARRRRSSLSIESSEDGMSDYEEDNILSVYSVPSTTRTSVPGTPLSETDEPFVKRGATEVVKEYHAGGEKNGLSMHLTGTHTGSNSTSRNSSFVSMRTLYSMDDIGEPKDKNRGGNKVMQFNRLSLDGAVGRIVPCSEEPASKPVECPEPEEDINGNRPYPPALPDQGSSNRTKPNLKLNLKGLCGNAPIGSKNLMDGKFLKSPPACLDVSSEDHVPGSASVDLRGRIPRWPTSSTVTSGFSELLLTPSDLTEMDSDDESDVSDCEDFFDMSHVGVFHNIVPCNGLEEFARKYFNEDSLSYKLFVDMARQSPVVQSIVEDEFLWYYICLYWRKHGRQLPAKFIQFIEFSIAEYMFSYAQTNDMSDKETYGKALERLAFVGGVGFYNLIGMEIMSIESHQLKGVTDNIEEYSFGIFKGNERSSECTGASLHVYDYCISLWISGELNILMGKLTKEEMASYHVIHHCVGTLEYTPNICSFSCGILGESAEPLLAAMAQRAAKTGSFADAEACLIAMSESNQMESLVHLADVMFPNKVIDLTSLPTLSSMGMAALVQLINVSKFLWRLEILPSDLTISDGVYGLMRRLEADPFLEKVALRSAVDGDMDALCRLLHLIPVLAAMRFKEDFGQCSLDECEIKVRKVDLSFNYLDSEDILRLAKVLPSLSKLEHLNLSRNCVTADGMSALTRSLAYLRHVSKIDLSSNRLGPDGGKELGVLLKVCPVVRHLDVSDNQLGDEGMSAMAENMPHVKSLRRFLVANNGMTFSGISYLSQGLVKATARLELLDVSGNDVTYEGALALAAIFPHMSHMNEVNVSDCNLGADGASALAKTFPELKSLKKVNMSRNALRDRGVVEVLRHVSELSPPIQVNLEANDIKSDMIDQIVNEISNLPLLGSLDLSHLTLRRYEAFALAYTLQRMSSLETLDLNDSFIEEANFAPIGANLKHLSLLRSLQVYNNRIGCAGAMGLASSLPFLTHLMHLNIQFNSIPESAMLAVTENVKYLPSLVFLDLGWNAVGNNGAKALAASFSSLPHLRTLLLHSAQIGDDGAAEVIQALPTLSKLEVLDLAVNQISDGSISPLVQSLNGLLQLQSVDLSFNEFSNAGIWEMSGAVREDVCLTVLLKTPGQ</sequence>
<dbReference type="InterPro" id="IPR032675">
    <property type="entry name" value="LRR_dom_sf"/>
</dbReference>
<dbReference type="Pfam" id="PF13516">
    <property type="entry name" value="LRR_6"/>
    <property type="match status" value="6"/>
</dbReference>
<evidence type="ECO:0000256" key="1">
    <source>
        <dbReference type="SAM" id="MobiDB-lite"/>
    </source>
</evidence>
<dbReference type="OrthoDB" id="120976at2759"/>
<dbReference type="GO" id="GO:0048471">
    <property type="term" value="C:perinuclear region of cytoplasm"/>
    <property type="evidence" value="ECO:0007669"/>
    <property type="project" value="TreeGrafter"/>
</dbReference>
<dbReference type="AlphaFoldDB" id="A0A6P4Y0H2"/>
<dbReference type="InterPro" id="IPR001611">
    <property type="entry name" value="Leu-rich_rpt"/>
</dbReference>
<dbReference type="GO" id="GO:0005829">
    <property type="term" value="C:cytosol"/>
    <property type="evidence" value="ECO:0007669"/>
    <property type="project" value="TreeGrafter"/>
</dbReference>
<name>A0A6P4Y0H2_BRABE</name>
<accession>A0A6P4Y0H2</accession>
<dbReference type="Proteomes" id="UP000515135">
    <property type="component" value="Unplaced"/>
</dbReference>
<dbReference type="PANTHER" id="PTHR24113:SF15">
    <property type="entry name" value="NACHT DOMAIN-CONTAINING PROTEIN"/>
    <property type="match status" value="1"/>
</dbReference>
<dbReference type="SUPFAM" id="SSF52047">
    <property type="entry name" value="RNI-like"/>
    <property type="match status" value="2"/>
</dbReference>
<evidence type="ECO:0000313" key="3">
    <source>
        <dbReference type="RefSeq" id="XP_019622385.1"/>
    </source>
</evidence>
<dbReference type="Gene3D" id="3.80.10.10">
    <property type="entry name" value="Ribonuclease Inhibitor"/>
    <property type="match status" value="3"/>
</dbReference>
<proteinExistence type="predicted"/>
<dbReference type="GO" id="GO:0031267">
    <property type="term" value="F:small GTPase binding"/>
    <property type="evidence" value="ECO:0007669"/>
    <property type="project" value="TreeGrafter"/>
</dbReference>
<dbReference type="GO" id="GO:0006913">
    <property type="term" value="P:nucleocytoplasmic transport"/>
    <property type="evidence" value="ECO:0007669"/>
    <property type="project" value="TreeGrafter"/>
</dbReference>
<dbReference type="GO" id="GO:0005634">
    <property type="term" value="C:nucleus"/>
    <property type="evidence" value="ECO:0007669"/>
    <property type="project" value="TreeGrafter"/>
</dbReference>
<feature type="region of interest" description="Disordered" evidence="1">
    <location>
        <begin position="197"/>
        <end position="220"/>
    </location>
</feature>
<feature type="compositionally biased region" description="Low complexity" evidence="1">
    <location>
        <begin position="92"/>
        <end position="105"/>
    </location>
</feature>
<organism evidence="2 3">
    <name type="scientific">Branchiostoma belcheri</name>
    <name type="common">Amphioxus</name>
    <dbReference type="NCBI Taxonomy" id="7741"/>
    <lineage>
        <taxon>Eukaryota</taxon>
        <taxon>Metazoa</taxon>
        <taxon>Chordata</taxon>
        <taxon>Cephalochordata</taxon>
        <taxon>Leptocardii</taxon>
        <taxon>Amphioxiformes</taxon>
        <taxon>Branchiostomatidae</taxon>
        <taxon>Branchiostoma</taxon>
    </lineage>
</organism>
<dbReference type="RefSeq" id="XP_019622385.1">
    <property type="nucleotide sequence ID" value="XM_019766826.1"/>
</dbReference>
<dbReference type="GeneID" id="109468564"/>
<dbReference type="KEGG" id="bbel:109468564"/>
<dbReference type="SMART" id="SM00368">
    <property type="entry name" value="LRR_RI"/>
    <property type="match status" value="12"/>
</dbReference>
<dbReference type="GO" id="GO:0005096">
    <property type="term" value="F:GTPase activator activity"/>
    <property type="evidence" value="ECO:0007669"/>
    <property type="project" value="InterPro"/>
</dbReference>
<feature type="region of interest" description="Disordered" evidence="1">
    <location>
        <begin position="57"/>
        <end position="147"/>
    </location>
</feature>
<dbReference type="PANTHER" id="PTHR24113">
    <property type="entry name" value="RAN GTPASE-ACTIVATING PROTEIN 1"/>
    <property type="match status" value="1"/>
</dbReference>